<keyword evidence="3 4" id="KW-0342">GTP-binding</keyword>
<dbReference type="InterPro" id="IPR019991">
    <property type="entry name" value="GTP-bd_ribosome_bgen"/>
</dbReference>
<evidence type="ECO:0000313" key="7">
    <source>
        <dbReference type="EMBL" id="SFP89689.1"/>
    </source>
</evidence>
<comment type="function">
    <text evidence="4">Required for a late step of 50S ribosomal subunit assembly. Has GTPase activity.</text>
</comment>
<comment type="subcellular location">
    <subcellularLocation>
        <location evidence="4">Cytoplasm</location>
    </subcellularLocation>
</comment>
<dbReference type="RefSeq" id="WP_074887230.1">
    <property type="nucleotide sequence ID" value="NZ_FOXO01000011.1"/>
</dbReference>
<evidence type="ECO:0000256" key="5">
    <source>
        <dbReference type="PIRSR" id="PIRSR006230-1"/>
    </source>
</evidence>
<sequence>MNLQWYPGHMTKAIRMMQENIKLIDIIIEVVDARIPAASRNPDIDELGKNKFRLIVLNKSDLADSLVTKKWKEFYENQGLFVMEMNSKTGNEAGKVKDLVQKACAEKIERDKKRGIVGRPIRAMVAGIPNVGKSTFINKLAGKASAKTGNKPGVTKGKQWITLSKSMQLLDTPGILWPKFEDEQVGFRLALIGSMNDENLDVAELACELIKNLEKNYPEAIFEKYSITKEQLAELEEDQYSTPASRVLSAIAINRKCLLSGGNPDISRAAALLLDDFRNGRLGKISLERPNEQ</sequence>
<feature type="domain" description="CP-type G" evidence="6">
    <location>
        <begin position="10"/>
        <end position="178"/>
    </location>
</feature>
<feature type="binding site" evidence="5">
    <location>
        <begin position="58"/>
        <end position="61"/>
    </location>
    <ligand>
        <name>GTP</name>
        <dbReference type="ChEBI" id="CHEBI:37565"/>
    </ligand>
</feature>
<dbReference type="PROSITE" id="PS51721">
    <property type="entry name" value="G_CP"/>
    <property type="match status" value="1"/>
</dbReference>
<evidence type="ECO:0000259" key="6">
    <source>
        <dbReference type="PROSITE" id="PS51721"/>
    </source>
</evidence>
<reference evidence="8" key="1">
    <citation type="submission" date="2016-10" db="EMBL/GenBank/DDBJ databases">
        <authorList>
            <person name="Varghese N."/>
            <person name="Submissions S."/>
        </authorList>
    </citation>
    <scope>NUCLEOTIDE SEQUENCE [LARGE SCALE GENOMIC DNA]</scope>
    <source>
        <strain evidence="8">P18</strain>
    </source>
</reference>
<dbReference type="Gene3D" id="1.10.1580.10">
    <property type="match status" value="1"/>
</dbReference>
<dbReference type="InterPro" id="IPR023179">
    <property type="entry name" value="GTP-bd_ortho_bundle_sf"/>
</dbReference>
<dbReference type="GO" id="GO:0006412">
    <property type="term" value="P:translation"/>
    <property type="evidence" value="ECO:0007669"/>
    <property type="project" value="TreeGrafter"/>
</dbReference>
<dbReference type="GO" id="GO:0003924">
    <property type="term" value="F:GTPase activity"/>
    <property type="evidence" value="ECO:0007669"/>
    <property type="project" value="TreeGrafter"/>
</dbReference>
<gene>
    <name evidence="7" type="ORF">SAMN04487928_11133</name>
</gene>
<dbReference type="PANTHER" id="PTHR45782:SF4">
    <property type="entry name" value="MITOCHONDRIAL RIBOSOME-ASSOCIATED GTPASE 1"/>
    <property type="match status" value="1"/>
</dbReference>
<dbReference type="GO" id="GO:0005737">
    <property type="term" value="C:cytoplasm"/>
    <property type="evidence" value="ECO:0007669"/>
    <property type="project" value="UniProtKB-SubCell"/>
</dbReference>
<dbReference type="Gene3D" id="3.40.50.300">
    <property type="entry name" value="P-loop containing nucleotide triphosphate hydrolases"/>
    <property type="match status" value="1"/>
</dbReference>
<dbReference type="PANTHER" id="PTHR45782">
    <property type="entry name" value="MITOCHONDRIAL RIBOSOME-ASSOCIATED GTPASE 1"/>
    <property type="match status" value="1"/>
</dbReference>
<dbReference type="PIRSF" id="PIRSF006230">
    <property type="entry name" value="MG442"/>
    <property type="match status" value="1"/>
</dbReference>
<evidence type="ECO:0000256" key="1">
    <source>
        <dbReference type="ARBA" id="ARBA00014898"/>
    </source>
</evidence>
<dbReference type="AlphaFoldDB" id="A0A1I5U336"/>
<accession>A0A1I5U336</accession>
<dbReference type="InterPro" id="IPR006073">
    <property type="entry name" value="GTP-bd"/>
</dbReference>
<comment type="similarity">
    <text evidence="4">Belongs to the TRAFAC class YlqF/YawG GTPase family. MTG1 subfamily.</text>
</comment>
<evidence type="ECO:0000256" key="2">
    <source>
        <dbReference type="ARBA" id="ARBA00022741"/>
    </source>
</evidence>
<dbReference type="Pfam" id="PF01926">
    <property type="entry name" value="MMR_HSR1"/>
    <property type="match status" value="1"/>
</dbReference>
<dbReference type="FunFam" id="3.40.50.300:FF:000590">
    <property type="entry name" value="Ribosome biogenesis GTPase A"/>
    <property type="match status" value="1"/>
</dbReference>
<dbReference type="Proteomes" id="UP000182624">
    <property type="component" value="Unassembled WGS sequence"/>
</dbReference>
<dbReference type="GO" id="GO:0005525">
    <property type="term" value="F:GTP binding"/>
    <property type="evidence" value="ECO:0007669"/>
    <property type="project" value="UniProtKB-KW"/>
</dbReference>
<protein>
    <recommendedName>
        <fullName evidence="1 4">Ribosome biogenesis GTPase A</fullName>
    </recommendedName>
</protein>
<proteinExistence type="inferred from homology"/>
<dbReference type="EMBL" id="FOXO01000011">
    <property type="protein sequence ID" value="SFP89689.1"/>
    <property type="molecule type" value="Genomic_DNA"/>
</dbReference>
<dbReference type="InterPro" id="IPR030378">
    <property type="entry name" value="G_CP_dom"/>
</dbReference>
<feature type="binding site" evidence="5">
    <location>
        <begin position="86"/>
        <end position="87"/>
    </location>
    <ligand>
        <name>GTP</name>
        <dbReference type="ChEBI" id="CHEBI:37565"/>
    </ligand>
</feature>
<feature type="binding site" evidence="5">
    <location>
        <position position="174"/>
    </location>
    <ligand>
        <name>GTP</name>
        <dbReference type="ChEBI" id="CHEBI:37565"/>
    </ligand>
</feature>
<dbReference type="NCBIfam" id="TIGR03596">
    <property type="entry name" value="GTPase_YlqF"/>
    <property type="match status" value="1"/>
</dbReference>
<dbReference type="InterPro" id="IPR016478">
    <property type="entry name" value="GTPase_MTG1"/>
</dbReference>
<dbReference type="OrthoDB" id="9779790at2"/>
<evidence type="ECO:0000256" key="3">
    <source>
        <dbReference type="ARBA" id="ARBA00023134"/>
    </source>
</evidence>
<organism evidence="7 8">
    <name type="scientific">Butyrivibrio proteoclasticus</name>
    <dbReference type="NCBI Taxonomy" id="43305"/>
    <lineage>
        <taxon>Bacteria</taxon>
        <taxon>Bacillati</taxon>
        <taxon>Bacillota</taxon>
        <taxon>Clostridia</taxon>
        <taxon>Lachnospirales</taxon>
        <taxon>Lachnospiraceae</taxon>
        <taxon>Butyrivibrio</taxon>
    </lineage>
</organism>
<evidence type="ECO:0000256" key="4">
    <source>
        <dbReference type="PIRNR" id="PIRNR006230"/>
    </source>
</evidence>
<dbReference type="CDD" id="cd01856">
    <property type="entry name" value="YlqF"/>
    <property type="match status" value="1"/>
</dbReference>
<name>A0A1I5U336_9FIRM</name>
<dbReference type="SUPFAM" id="SSF52540">
    <property type="entry name" value="P-loop containing nucleoside triphosphate hydrolases"/>
    <property type="match status" value="1"/>
</dbReference>
<keyword evidence="4" id="KW-0963">Cytoplasm</keyword>
<keyword evidence="2 4" id="KW-0547">Nucleotide-binding</keyword>
<keyword evidence="8" id="KW-1185">Reference proteome</keyword>
<evidence type="ECO:0000313" key="8">
    <source>
        <dbReference type="Proteomes" id="UP000182624"/>
    </source>
</evidence>
<dbReference type="InterPro" id="IPR027417">
    <property type="entry name" value="P-loop_NTPase"/>
</dbReference>
<feature type="binding site" evidence="5">
    <location>
        <begin position="130"/>
        <end position="135"/>
    </location>
    <ligand>
        <name>GTP</name>
        <dbReference type="ChEBI" id="CHEBI:37565"/>
    </ligand>
</feature>